<dbReference type="InterPro" id="IPR052536">
    <property type="entry name" value="ABC-4_Integral_Memb_Prot"/>
</dbReference>
<evidence type="ECO:0000256" key="5">
    <source>
        <dbReference type="ARBA" id="ARBA00023136"/>
    </source>
</evidence>
<feature type="transmembrane region" description="Helical" evidence="6">
    <location>
        <begin position="17"/>
        <end position="39"/>
    </location>
</feature>
<sequence>MLNKLALRNAKRSFRDYLIYLMTMIFTAALMFSFDSMIFSDDINKLCSEAGMMGAMLGLATFFIVLIIIWLVHYMMKFMAEKRSREFATYLLLGFHKKQIARLFLKEMLLLGLAAFIIGLLPGLFLQQLITTLIYAIVQAEYTIHIQWNMGTFFMTAGIFFGSYILAMFRSSRRFKKMNIREMMYLDRQNEELKNGNRSGKQWMFFVSLFIILLFGWMLYFGHFNEWNVYPMIAALMASVYFLYMGLSAFLISYIRKGKAGVYTGANIFLLRQLASKVKTMQFTLGTLTILFMVALVGVSDALMLNQFQNTQAQEKYPFDVCIYSEQTNHEFKDEKELIEKYAQITNSLVYNIYQDNTGTCRQYLVEQLPETDSSYYFQYDTYIRLSDYNSLRQMLGLKPVSLTGNQYLIQTKKRLKKIWIPFTEKPLKIQNADYTCAGIYTEPFEQSGHNGADYLLVVPDDSTVFMTPYYSLMAAEIKGSLPDTLYDQVLAQRGIETNNDSYEEIDNYIDNLDRGTGSDAIYISDKLVFLKDNDTKEMKFLLSTLIFPLFYVGLVFLCVALTVLAVQQLSDSGKYKYRYQLLGKLGMRAKELNQVIFRQLVIYYICPFAGAVLLSGGIVGFISHNFVKYSGIQAPSWSYFGLALLLFGGVYLIYFIATYIEFKRNIMSAQKTPEVE</sequence>
<comment type="similarity">
    <text evidence="6">Belongs to the ABC-4 integral membrane protein family.</text>
</comment>
<protein>
    <submittedName>
        <fullName evidence="8">ABC transporter permease</fullName>
    </submittedName>
</protein>
<keyword evidence="4 6" id="KW-1133">Transmembrane helix</keyword>
<comment type="caution">
    <text evidence="8">The sequence shown here is derived from an EMBL/GenBank/DDBJ whole genome shotgun (WGS) entry which is preliminary data.</text>
</comment>
<reference evidence="8 9" key="1">
    <citation type="submission" date="2024-04" db="EMBL/GenBank/DDBJ databases">
        <title>Defined microbial consortia suppress multidrug-resistant proinflammatory Enterobacteriaceae via ecological control.</title>
        <authorList>
            <person name="Furuichi M."/>
            <person name="Kawaguchi T."/>
            <person name="Pust M."/>
            <person name="Yasuma K."/>
            <person name="Plichta D."/>
            <person name="Hasegawa N."/>
            <person name="Ohya T."/>
            <person name="Bhattarai S."/>
            <person name="Sasajima S."/>
            <person name="Aoto Y."/>
            <person name="Tuganbaev T."/>
            <person name="Yaginuma M."/>
            <person name="Ueda M."/>
            <person name="Okahashi N."/>
            <person name="Amafuji K."/>
            <person name="Kiridooshi Y."/>
            <person name="Sugita K."/>
            <person name="Strazar M."/>
            <person name="Skelly A."/>
            <person name="Suda W."/>
            <person name="Hattori M."/>
            <person name="Nakamoto N."/>
            <person name="Caballero S."/>
            <person name="Norman J."/>
            <person name="Olle B."/>
            <person name="Tanoue T."/>
            <person name="Arita M."/>
            <person name="Bucci V."/>
            <person name="Atarashi K."/>
            <person name="Xavier R."/>
            <person name="Honda K."/>
        </authorList>
    </citation>
    <scope>NUCLEOTIDE SEQUENCE [LARGE SCALE GENOMIC DNA]</scope>
    <source>
        <strain evidence="9">k04-0078-D8-1</strain>
    </source>
</reference>
<dbReference type="PANTHER" id="PTHR46795">
    <property type="entry name" value="ABC TRANSPORTER PERMEASE-RELATED-RELATED"/>
    <property type="match status" value="1"/>
</dbReference>
<evidence type="ECO:0000259" key="7">
    <source>
        <dbReference type="Pfam" id="PF02687"/>
    </source>
</evidence>
<feature type="transmembrane region" description="Helical" evidence="6">
    <location>
        <begin position="150"/>
        <end position="169"/>
    </location>
</feature>
<dbReference type="RefSeq" id="WP_390404877.1">
    <property type="nucleotide sequence ID" value="NZ_BAABYW010000001.1"/>
</dbReference>
<comment type="subcellular location">
    <subcellularLocation>
        <location evidence="1 6">Cell membrane</location>
        <topology evidence="1 6">Multi-pass membrane protein</topology>
    </subcellularLocation>
</comment>
<proteinExistence type="inferred from homology"/>
<gene>
    <name evidence="8" type="ORF">K040078D81_18930</name>
</gene>
<dbReference type="EMBL" id="BAABYW010000001">
    <property type="protein sequence ID" value="GAA6407776.1"/>
    <property type="molecule type" value="Genomic_DNA"/>
</dbReference>
<keyword evidence="9" id="KW-1185">Reference proteome</keyword>
<evidence type="ECO:0000256" key="2">
    <source>
        <dbReference type="ARBA" id="ARBA00022475"/>
    </source>
</evidence>
<dbReference type="InterPro" id="IPR003838">
    <property type="entry name" value="ABC3_permease_C"/>
</dbReference>
<dbReference type="Pfam" id="PF02687">
    <property type="entry name" value="FtsX"/>
    <property type="match status" value="1"/>
</dbReference>
<accession>A0ABQ0B8J3</accession>
<name>A0ABQ0B8J3_9FIRM</name>
<keyword evidence="5 6" id="KW-0472">Membrane</keyword>
<keyword evidence="6" id="KW-0813">Transport</keyword>
<evidence type="ECO:0000256" key="3">
    <source>
        <dbReference type="ARBA" id="ARBA00022692"/>
    </source>
</evidence>
<keyword evidence="2 6" id="KW-1003">Cell membrane</keyword>
<evidence type="ECO:0000256" key="4">
    <source>
        <dbReference type="ARBA" id="ARBA00022989"/>
    </source>
</evidence>
<feature type="transmembrane region" description="Helical" evidence="6">
    <location>
        <begin position="283"/>
        <end position="305"/>
    </location>
</feature>
<feature type="transmembrane region" description="Helical" evidence="6">
    <location>
        <begin position="601"/>
        <end position="623"/>
    </location>
</feature>
<feature type="domain" description="ABC3 transporter permease C-terminal" evidence="7">
    <location>
        <begin position="60"/>
        <end position="180"/>
    </location>
</feature>
<dbReference type="InterPro" id="IPR027022">
    <property type="entry name" value="ABC_permease_BceB-typ"/>
</dbReference>
<feature type="transmembrane region" description="Helical" evidence="6">
    <location>
        <begin position="229"/>
        <end position="252"/>
    </location>
</feature>
<feature type="transmembrane region" description="Helical" evidence="6">
    <location>
        <begin position="51"/>
        <end position="75"/>
    </location>
</feature>
<evidence type="ECO:0000313" key="8">
    <source>
        <dbReference type="EMBL" id="GAA6407776.1"/>
    </source>
</evidence>
<organism evidence="8 9">
    <name type="scientific">Blautia hominis</name>
    <dbReference type="NCBI Taxonomy" id="2025493"/>
    <lineage>
        <taxon>Bacteria</taxon>
        <taxon>Bacillati</taxon>
        <taxon>Bacillota</taxon>
        <taxon>Clostridia</taxon>
        <taxon>Lachnospirales</taxon>
        <taxon>Lachnospiraceae</taxon>
        <taxon>Blautia</taxon>
    </lineage>
</organism>
<feature type="transmembrane region" description="Helical" evidence="6">
    <location>
        <begin position="541"/>
        <end position="567"/>
    </location>
</feature>
<dbReference type="Proteomes" id="UP001600943">
    <property type="component" value="Unassembled WGS sequence"/>
</dbReference>
<dbReference type="PIRSF" id="PIRSF018968">
    <property type="entry name" value="ABC_permease_BceB"/>
    <property type="match status" value="1"/>
</dbReference>
<evidence type="ECO:0000313" key="9">
    <source>
        <dbReference type="Proteomes" id="UP001600943"/>
    </source>
</evidence>
<keyword evidence="3 6" id="KW-0812">Transmembrane</keyword>
<evidence type="ECO:0000256" key="6">
    <source>
        <dbReference type="PIRNR" id="PIRNR018968"/>
    </source>
</evidence>
<feature type="transmembrane region" description="Helical" evidence="6">
    <location>
        <begin position="638"/>
        <end position="661"/>
    </location>
</feature>
<evidence type="ECO:0000256" key="1">
    <source>
        <dbReference type="ARBA" id="ARBA00004651"/>
    </source>
</evidence>
<feature type="transmembrane region" description="Helical" evidence="6">
    <location>
        <begin position="203"/>
        <end position="223"/>
    </location>
</feature>
<feature type="transmembrane region" description="Helical" evidence="6">
    <location>
        <begin position="108"/>
        <end position="138"/>
    </location>
</feature>
<dbReference type="PANTHER" id="PTHR46795:SF3">
    <property type="entry name" value="ABC TRANSPORTER PERMEASE"/>
    <property type="match status" value="1"/>
</dbReference>